<protein>
    <submittedName>
        <fullName evidence="3">Enoyl-CoA hydratase</fullName>
    </submittedName>
</protein>
<dbReference type="Proteomes" id="UP000076623">
    <property type="component" value="Chromosome"/>
</dbReference>
<dbReference type="PROSITE" id="PS00166">
    <property type="entry name" value="ENOYL_COA_HYDRATASE"/>
    <property type="match status" value="1"/>
</dbReference>
<dbReference type="SUPFAM" id="SSF52096">
    <property type="entry name" value="ClpP/crotonase"/>
    <property type="match status" value="1"/>
</dbReference>
<dbReference type="RefSeq" id="WP_066393416.1">
    <property type="nucleotide sequence ID" value="NZ_CP015378.1"/>
</dbReference>
<dbReference type="STRING" id="1221500.ABE65_008080"/>
<comment type="similarity">
    <text evidence="1 2">Belongs to the enoyl-CoA hydratase/isomerase family.</text>
</comment>
<dbReference type="GO" id="GO:0003824">
    <property type="term" value="F:catalytic activity"/>
    <property type="evidence" value="ECO:0007669"/>
    <property type="project" value="InterPro"/>
</dbReference>
<evidence type="ECO:0000256" key="2">
    <source>
        <dbReference type="RuleBase" id="RU003707"/>
    </source>
</evidence>
<keyword evidence="4" id="KW-1185">Reference proteome</keyword>
<dbReference type="Pfam" id="PF00378">
    <property type="entry name" value="ECH_1"/>
    <property type="match status" value="1"/>
</dbReference>
<gene>
    <name evidence="3" type="ORF">ABE65_008080</name>
</gene>
<accession>A0A160ILF3</accession>
<dbReference type="EMBL" id="CP015378">
    <property type="protein sequence ID" value="ANC76757.1"/>
    <property type="molecule type" value="Genomic_DNA"/>
</dbReference>
<dbReference type="PANTHER" id="PTHR43802:SF1">
    <property type="entry name" value="IP11341P-RELATED"/>
    <property type="match status" value="1"/>
</dbReference>
<name>A0A160ILF3_9BACL</name>
<dbReference type="InterPro" id="IPR001753">
    <property type="entry name" value="Enoyl-CoA_hydra/iso"/>
</dbReference>
<evidence type="ECO:0000256" key="1">
    <source>
        <dbReference type="ARBA" id="ARBA00005254"/>
    </source>
</evidence>
<dbReference type="AlphaFoldDB" id="A0A160ILF3"/>
<dbReference type="PANTHER" id="PTHR43802">
    <property type="entry name" value="ENOYL-COA HYDRATASE"/>
    <property type="match status" value="1"/>
</dbReference>
<dbReference type="KEGG" id="fpn:ABE65_008080"/>
<evidence type="ECO:0000313" key="4">
    <source>
        <dbReference type="Proteomes" id="UP000076623"/>
    </source>
</evidence>
<dbReference type="InterPro" id="IPR018376">
    <property type="entry name" value="Enoyl-CoA_hyd/isom_CS"/>
</dbReference>
<sequence>MNEQPVLWEKKNGIGWITLNRPSVRNAINYDVMKKLSTLLKVAKMDEEVKVLIITGAGTKAFCSGGDLSAFHSLKTEDQAYGMLSKMGNILHDLFFFPKPTVALLNGSAVGGGCEIASACDIRLARAEAKVGFIQGRLGISTGWGGGTYLLERINLTRAMDLLYSSTPVTAKQGMDYGFIQYVIKGNSLKETERYVSRFTSQPLGVIESYKALQLERFDKGKIKQSVQNEITRCSKLWASDDHHKRVEAFLRK</sequence>
<reference evidence="3 4" key="1">
    <citation type="submission" date="2016-04" db="EMBL/GenBank/DDBJ databases">
        <title>Complete genome sequence of Fictibacillus phosphorivorans G25-29, a strain toxic to nematodes.</title>
        <authorList>
            <person name="Zheng Z."/>
        </authorList>
    </citation>
    <scope>NUCLEOTIDE SEQUENCE [LARGE SCALE GENOMIC DNA]</scope>
    <source>
        <strain evidence="3 4">G25-29</strain>
    </source>
</reference>
<dbReference type="InterPro" id="IPR029045">
    <property type="entry name" value="ClpP/crotonase-like_dom_sf"/>
</dbReference>
<evidence type="ECO:0000313" key="3">
    <source>
        <dbReference type="EMBL" id="ANC76757.1"/>
    </source>
</evidence>
<dbReference type="CDD" id="cd06558">
    <property type="entry name" value="crotonase-like"/>
    <property type="match status" value="1"/>
</dbReference>
<proteinExistence type="inferred from homology"/>
<dbReference type="Gene3D" id="3.90.226.10">
    <property type="entry name" value="2-enoyl-CoA Hydratase, Chain A, domain 1"/>
    <property type="match status" value="1"/>
</dbReference>
<organism evidence="3 4">
    <name type="scientific">Fictibacillus phosphorivorans</name>
    <dbReference type="NCBI Taxonomy" id="1221500"/>
    <lineage>
        <taxon>Bacteria</taxon>
        <taxon>Bacillati</taxon>
        <taxon>Bacillota</taxon>
        <taxon>Bacilli</taxon>
        <taxon>Bacillales</taxon>
        <taxon>Fictibacillaceae</taxon>
        <taxon>Fictibacillus</taxon>
    </lineage>
</organism>